<feature type="region of interest" description="Disordered" evidence="1">
    <location>
        <begin position="439"/>
        <end position="469"/>
    </location>
</feature>
<name>A0A256L9Z0_9LACO</name>
<dbReference type="EMBL" id="NGNV01000055">
    <property type="protein sequence ID" value="OYR87220.1"/>
    <property type="molecule type" value="Genomic_DNA"/>
</dbReference>
<reference evidence="3 4" key="1">
    <citation type="submission" date="2017-04" db="EMBL/GenBank/DDBJ databases">
        <authorList>
            <person name="Afonso C.L."/>
            <person name="Miller P.J."/>
            <person name="Scott M.A."/>
            <person name="Spackman E."/>
            <person name="Goraichik I."/>
            <person name="Dimitrov K.M."/>
            <person name="Suarez D.L."/>
            <person name="Swayne D.E."/>
        </authorList>
    </citation>
    <scope>NUCLEOTIDE SEQUENCE [LARGE SCALE GENOMIC DNA]</scope>
    <source>
        <strain evidence="3 4">609q</strain>
    </source>
</reference>
<dbReference type="AlphaFoldDB" id="A0A256L9Z0"/>
<accession>A0A256L9Z0</accession>
<evidence type="ECO:0000256" key="1">
    <source>
        <dbReference type="SAM" id="MobiDB-lite"/>
    </source>
</evidence>
<dbReference type="EMBL" id="NGNX01000062">
    <property type="protein sequence ID" value="OYR90100.1"/>
    <property type="molecule type" value="Genomic_DNA"/>
</dbReference>
<dbReference type="Proteomes" id="UP000215828">
    <property type="component" value="Unassembled WGS sequence"/>
</dbReference>
<protein>
    <submittedName>
        <fullName evidence="3">Phage portal protein</fullName>
    </submittedName>
</protein>
<evidence type="ECO:0000313" key="5">
    <source>
        <dbReference type="Proteomes" id="UP000216316"/>
    </source>
</evidence>
<proteinExistence type="predicted"/>
<dbReference type="Pfam" id="PF05133">
    <property type="entry name" value="SPP1_portal"/>
    <property type="match status" value="1"/>
</dbReference>
<organism evidence="3 4">
    <name type="scientific">Lactobacillus taiwanensis</name>
    <dbReference type="NCBI Taxonomy" id="508451"/>
    <lineage>
        <taxon>Bacteria</taxon>
        <taxon>Bacillati</taxon>
        <taxon>Bacillota</taxon>
        <taxon>Bacilli</taxon>
        <taxon>Lactobacillales</taxon>
        <taxon>Lactobacillaceae</taxon>
        <taxon>Lactobacillus</taxon>
    </lineage>
</organism>
<gene>
    <name evidence="2" type="ORF">CBF53_09285</name>
    <name evidence="3" type="ORF">CBF70_10345</name>
</gene>
<dbReference type="NCBIfam" id="TIGR01538">
    <property type="entry name" value="portal_SPP1"/>
    <property type="match status" value="1"/>
</dbReference>
<reference evidence="2 5" key="2">
    <citation type="submission" date="2017-05" db="EMBL/GenBank/DDBJ databases">
        <authorList>
            <person name="Lin X.B."/>
            <person name="Stothard P."/>
            <person name="Tasseva G."/>
            <person name="Walter J."/>
        </authorList>
    </citation>
    <scope>NUCLEOTIDE SEQUENCE [LARGE SCALE GENOMIC DNA]</scope>
    <source>
        <strain evidence="2 5">609u</strain>
    </source>
</reference>
<evidence type="ECO:0000313" key="2">
    <source>
        <dbReference type="EMBL" id="OYR87220.1"/>
    </source>
</evidence>
<evidence type="ECO:0000313" key="4">
    <source>
        <dbReference type="Proteomes" id="UP000215828"/>
    </source>
</evidence>
<evidence type="ECO:0000313" key="3">
    <source>
        <dbReference type="EMBL" id="OYR90100.1"/>
    </source>
</evidence>
<dbReference type="InterPro" id="IPR006428">
    <property type="entry name" value="Portal_SPP1-type"/>
</dbReference>
<dbReference type="InterPro" id="IPR021145">
    <property type="entry name" value="Portal_protein_SPP1_Gp6-like"/>
</dbReference>
<reference evidence="4 5" key="3">
    <citation type="submission" date="2017-09" db="EMBL/GenBank/DDBJ databases">
        <title>Tripartite evolution among Lactobacillus johnsonii, Lactobacillus taiwanensis, Lactobacillus reuteri and their rodent host.</title>
        <authorList>
            <person name="Wang T."/>
            <person name="Knowles S."/>
            <person name="Cheng C."/>
        </authorList>
    </citation>
    <scope>NUCLEOTIDE SEQUENCE [LARGE SCALE GENOMIC DNA]</scope>
    <source>
        <strain evidence="3 4">609q</strain>
        <strain evidence="2 5">609u</strain>
    </source>
</reference>
<comment type="caution">
    <text evidence="3">The sequence shown here is derived from an EMBL/GenBank/DDBJ whole genome shotgun (WGS) entry which is preliminary data.</text>
</comment>
<dbReference type="Proteomes" id="UP000216316">
    <property type="component" value="Unassembled WGS sequence"/>
</dbReference>
<keyword evidence="5" id="KW-1185">Reference proteome</keyword>
<sequence>MVSEDGVFFYTGEDIISRADVMRFVEENERLASNWRKYRHYYKSQAEKIIHADPKVNGKPDNRLVNNYAKKLIDTYTGFAVGKPIQITLQEDVANTSLSEFNRARSMDTLFTKLWKQSAIYGKTYAYVYGANQEIYVTDAPPIECFVIYDSTVAHNPLYAVRYSKIGLAGRYSITLYSARYQYEFNSGDNGNSLGSRTVNPFGLLPIVEIKENDERLSVIANVITLIDELDKALSEKANDVDYFADAYMKVLGALLTDEQLRKLRDMRIINLKSSDSEDEPVEQLDVDFLSKPNADTTQENLINRIIDNLYQLSMIVNLNDKDFGNSTGVALEMKYKPMMNLSVLKARAFSTSIKAIYEVVFASDLIDGVSRDAWKDLKIHPQYDLPHDTLTEAQTAQALANLGISRGTWLKQISIVDDPRQEEKAMDQEHKKQIEENLDVLKSNHAVVDGDNDDDSQTRKATDQSATK</sequence>